<dbReference type="AlphaFoldDB" id="A0ABD3Q5B6"/>
<dbReference type="GO" id="GO:0046872">
    <property type="term" value="F:metal ion binding"/>
    <property type="evidence" value="ECO:0007669"/>
    <property type="project" value="UniProtKB-KW"/>
</dbReference>
<proteinExistence type="predicted"/>
<evidence type="ECO:0000313" key="5">
    <source>
        <dbReference type="Proteomes" id="UP001530400"/>
    </source>
</evidence>
<protein>
    <recommendedName>
        <fullName evidence="3">DDE Tnp4 domain-containing protein</fullName>
    </recommendedName>
</protein>
<evidence type="ECO:0000256" key="2">
    <source>
        <dbReference type="ARBA" id="ARBA00022723"/>
    </source>
</evidence>
<evidence type="ECO:0000259" key="3">
    <source>
        <dbReference type="Pfam" id="PF13359"/>
    </source>
</evidence>
<dbReference type="Pfam" id="PF13359">
    <property type="entry name" value="DDE_Tnp_4"/>
    <property type="match status" value="1"/>
</dbReference>
<comment type="caution">
    <text evidence="4">The sequence shown here is derived from an EMBL/GenBank/DDBJ whole genome shotgun (WGS) entry which is preliminary data.</text>
</comment>
<evidence type="ECO:0000313" key="4">
    <source>
        <dbReference type="EMBL" id="KAL3795485.1"/>
    </source>
</evidence>
<evidence type="ECO:0000256" key="1">
    <source>
        <dbReference type="ARBA" id="ARBA00001968"/>
    </source>
</evidence>
<feature type="domain" description="DDE Tnp4" evidence="3">
    <location>
        <begin position="167"/>
        <end position="307"/>
    </location>
</feature>
<accession>A0ABD3Q5B6</accession>
<name>A0ABD3Q5B6_9STRA</name>
<dbReference type="Proteomes" id="UP001530400">
    <property type="component" value="Unassembled WGS sequence"/>
</dbReference>
<keyword evidence="5" id="KW-1185">Reference proteome</keyword>
<gene>
    <name evidence="4" type="ORF">ACHAWO_001837</name>
</gene>
<organism evidence="4 5">
    <name type="scientific">Cyclotella atomus</name>
    <dbReference type="NCBI Taxonomy" id="382360"/>
    <lineage>
        <taxon>Eukaryota</taxon>
        <taxon>Sar</taxon>
        <taxon>Stramenopiles</taxon>
        <taxon>Ochrophyta</taxon>
        <taxon>Bacillariophyta</taxon>
        <taxon>Coscinodiscophyceae</taxon>
        <taxon>Thalassiosirophycidae</taxon>
        <taxon>Stephanodiscales</taxon>
        <taxon>Stephanodiscaceae</taxon>
        <taxon>Cyclotella</taxon>
    </lineage>
</organism>
<keyword evidence="2" id="KW-0479">Metal-binding</keyword>
<sequence length="326" mass="36777">MDPPDATDDAATAAAAASAAAGATAGAKRSRTTEPSSADFYVIGRDIQNRSNHRVSSDLSEDQRFREYFGCSAEIALIVWNLLIQYELLPDEAQIAHHLWALFFMKIYAKEKVTCGAVGGQGGAIDPKTLRKYIWPMIKAIAGLEPYKILFENRFMNDKHNDCLMTVDCTDVRIPERGKKFFSFKFKKSAFRYEVACAILGNAICWVSGPHPAGRMGDLEIFRTGLLHHLDEEERVEADDGYEGEAPLYVCCPGSVTMQDERKKIAGRARSRQETINKRLKQWEILRATFRHDLLHHRDVFVAIVCITQVAIENGEPLFDCNEYEY</sequence>
<dbReference type="InterPro" id="IPR027806">
    <property type="entry name" value="HARBI1_dom"/>
</dbReference>
<reference evidence="4 5" key="1">
    <citation type="submission" date="2024-10" db="EMBL/GenBank/DDBJ databases">
        <title>Updated reference genomes for cyclostephanoid diatoms.</title>
        <authorList>
            <person name="Roberts W.R."/>
            <person name="Alverson A.J."/>
        </authorList>
    </citation>
    <scope>NUCLEOTIDE SEQUENCE [LARGE SCALE GENOMIC DNA]</scope>
    <source>
        <strain evidence="4 5">AJA010-31</strain>
    </source>
</reference>
<comment type="cofactor">
    <cofactor evidence="1">
        <name>a divalent metal cation</name>
        <dbReference type="ChEBI" id="CHEBI:60240"/>
    </cofactor>
</comment>
<dbReference type="EMBL" id="JALLPJ020000318">
    <property type="protein sequence ID" value="KAL3795485.1"/>
    <property type="molecule type" value="Genomic_DNA"/>
</dbReference>